<reference evidence="1" key="1">
    <citation type="journal article" date="2021" name="Genome Biol. Evol.">
        <title>A High-Quality Reference Genome for a Parasitic Bivalve with Doubly Uniparental Inheritance (Bivalvia: Unionida).</title>
        <authorList>
            <person name="Smith C.H."/>
        </authorList>
    </citation>
    <scope>NUCLEOTIDE SEQUENCE</scope>
    <source>
        <strain evidence="1">CHS0354</strain>
    </source>
</reference>
<proteinExistence type="predicted"/>
<sequence>MLRLQAAGIRFGRGEEEKGTKTVWLSYQCDDLTESSSRMSYLDYISFKESIEFGKSERLLKGISQGPFSNSTHMLENINQNEACPPATGLIDGNEPPRLPATILIYECVPLTIFEEGIFGEVLDDNRGGGYG</sequence>
<evidence type="ECO:0000313" key="2">
    <source>
        <dbReference type="Proteomes" id="UP001195483"/>
    </source>
</evidence>
<organism evidence="1 2">
    <name type="scientific">Potamilus streckersoni</name>
    <dbReference type="NCBI Taxonomy" id="2493646"/>
    <lineage>
        <taxon>Eukaryota</taxon>
        <taxon>Metazoa</taxon>
        <taxon>Spiralia</taxon>
        <taxon>Lophotrochozoa</taxon>
        <taxon>Mollusca</taxon>
        <taxon>Bivalvia</taxon>
        <taxon>Autobranchia</taxon>
        <taxon>Heteroconchia</taxon>
        <taxon>Palaeoheterodonta</taxon>
        <taxon>Unionida</taxon>
        <taxon>Unionoidea</taxon>
        <taxon>Unionidae</taxon>
        <taxon>Ambleminae</taxon>
        <taxon>Lampsilini</taxon>
        <taxon>Potamilus</taxon>
    </lineage>
</organism>
<protein>
    <submittedName>
        <fullName evidence="1">Uncharacterized protein</fullName>
    </submittedName>
</protein>
<dbReference type="Proteomes" id="UP001195483">
    <property type="component" value="Unassembled WGS sequence"/>
</dbReference>
<reference evidence="1" key="2">
    <citation type="journal article" date="2021" name="Genome Biol. Evol.">
        <title>Developing a high-quality reference genome for a parasitic bivalve with doubly uniparental inheritance (Bivalvia: Unionida).</title>
        <authorList>
            <person name="Smith C.H."/>
        </authorList>
    </citation>
    <scope>NUCLEOTIDE SEQUENCE</scope>
    <source>
        <strain evidence="1">CHS0354</strain>
        <tissue evidence="1">Mantle</tissue>
    </source>
</reference>
<keyword evidence="2" id="KW-1185">Reference proteome</keyword>
<dbReference type="AlphaFoldDB" id="A0AAE0S5U5"/>
<accession>A0AAE0S5U5</accession>
<evidence type="ECO:0000313" key="1">
    <source>
        <dbReference type="EMBL" id="KAK3585762.1"/>
    </source>
</evidence>
<name>A0AAE0S5U5_9BIVA</name>
<comment type="caution">
    <text evidence="1">The sequence shown here is derived from an EMBL/GenBank/DDBJ whole genome shotgun (WGS) entry which is preliminary data.</text>
</comment>
<reference evidence="1" key="3">
    <citation type="submission" date="2023-05" db="EMBL/GenBank/DDBJ databases">
        <authorList>
            <person name="Smith C.H."/>
        </authorList>
    </citation>
    <scope>NUCLEOTIDE SEQUENCE</scope>
    <source>
        <strain evidence="1">CHS0354</strain>
        <tissue evidence="1">Mantle</tissue>
    </source>
</reference>
<dbReference type="EMBL" id="JAEAOA010000663">
    <property type="protein sequence ID" value="KAK3585762.1"/>
    <property type="molecule type" value="Genomic_DNA"/>
</dbReference>
<gene>
    <name evidence="1" type="ORF">CHS0354_010524</name>
</gene>